<proteinExistence type="predicted"/>
<dbReference type="AlphaFoldDB" id="A0AAV5WB97"/>
<evidence type="ECO:0000313" key="1">
    <source>
        <dbReference type="EMBL" id="GMT27690.1"/>
    </source>
</evidence>
<name>A0AAV5WB97_9BILA</name>
<accession>A0AAV5WB97</accession>
<dbReference type="Proteomes" id="UP001432322">
    <property type="component" value="Unassembled WGS sequence"/>
</dbReference>
<organism evidence="1 2">
    <name type="scientific">Pristionchus fissidentatus</name>
    <dbReference type="NCBI Taxonomy" id="1538716"/>
    <lineage>
        <taxon>Eukaryota</taxon>
        <taxon>Metazoa</taxon>
        <taxon>Ecdysozoa</taxon>
        <taxon>Nematoda</taxon>
        <taxon>Chromadorea</taxon>
        <taxon>Rhabditida</taxon>
        <taxon>Rhabditina</taxon>
        <taxon>Diplogasteromorpha</taxon>
        <taxon>Diplogasteroidea</taxon>
        <taxon>Neodiplogasteridae</taxon>
        <taxon>Pristionchus</taxon>
    </lineage>
</organism>
<keyword evidence="2" id="KW-1185">Reference proteome</keyword>
<comment type="caution">
    <text evidence="1">The sequence shown here is derived from an EMBL/GenBank/DDBJ whole genome shotgun (WGS) entry which is preliminary data.</text>
</comment>
<evidence type="ECO:0008006" key="3">
    <source>
        <dbReference type="Google" id="ProtNLM"/>
    </source>
</evidence>
<protein>
    <recommendedName>
        <fullName evidence="3">G protein-coupled receptor</fullName>
    </recommendedName>
</protein>
<reference evidence="1" key="1">
    <citation type="submission" date="2023-10" db="EMBL/GenBank/DDBJ databases">
        <title>Genome assembly of Pristionchus species.</title>
        <authorList>
            <person name="Yoshida K."/>
            <person name="Sommer R.J."/>
        </authorList>
    </citation>
    <scope>NUCLEOTIDE SEQUENCE</scope>
    <source>
        <strain evidence="1">RS5133</strain>
    </source>
</reference>
<feature type="non-terminal residue" evidence="1">
    <location>
        <position position="67"/>
    </location>
</feature>
<evidence type="ECO:0000313" key="2">
    <source>
        <dbReference type="Proteomes" id="UP001432322"/>
    </source>
</evidence>
<gene>
    <name evidence="1" type="ORF">PFISCL1PPCAC_18987</name>
</gene>
<sequence>MCSTCLFVAIISRHRIRDQLHELAYMRYLISFHSARAIFTMIADPDLIGVASIASLCYRVHNCWAVF</sequence>
<dbReference type="EMBL" id="BTSY01000005">
    <property type="protein sequence ID" value="GMT27690.1"/>
    <property type="molecule type" value="Genomic_DNA"/>
</dbReference>